<dbReference type="EMBL" id="CABPRZ010000010">
    <property type="protein sequence ID" value="VVE14431.1"/>
    <property type="molecule type" value="Genomic_DNA"/>
</dbReference>
<accession>A0A5E4VQD9</accession>
<protein>
    <submittedName>
        <fullName evidence="1">Uncharacterized protein</fullName>
    </submittedName>
</protein>
<dbReference type="Proteomes" id="UP000414233">
    <property type="component" value="Unassembled WGS sequence"/>
</dbReference>
<dbReference type="AlphaFoldDB" id="A0A5E4VQD9"/>
<dbReference type="RefSeq" id="WP_150697581.1">
    <property type="nucleotide sequence ID" value="NZ_CABPRZ010000010.1"/>
</dbReference>
<reference evidence="1 2" key="1">
    <citation type="submission" date="2019-08" db="EMBL/GenBank/DDBJ databases">
        <authorList>
            <person name="Peeters C."/>
        </authorList>
    </citation>
    <scope>NUCLEOTIDE SEQUENCE [LARGE SCALE GENOMIC DNA]</scope>
    <source>
        <strain evidence="1 2">LMG 30175</strain>
    </source>
</reference>
<evidence type="ECO:0000313" key="2">
    <source>
        <dbReference type="Proteomes" id="UP000414233"/>
    </source>
</evidence>
<proteinExistence type="predicted"/>
<sequence>MRKLPTFPPRPASRTLARRAAPLGFASATAAIALLLASGCASVPPPGAPIARLPASQMTQLAPPLSDAERQRLTQLDARILAEQERAIANERAWAAYSDAARAYWNDGYPYGGYGWPRWYGGPYYGVGIGFGF</sequence>
<organism evidence="1 2">
    <name type="scientific">Pandoraea terrae</name>
    <dbReference type="NCBI Taxonomy" id="1537710"/>
    <lineage>
        <taxon>Bacteria</taxon>
        <taxon>Pseudomonadati</taxon>
        <taxon>Pseudomonadota</taxon>
        <taxon>Betaproteobacteria</taxon>
        <taxon>Burkholderiales</taxon>
        <taxon>Burkholderiaceae</taxon>
        <taxon>Pandoraea</taxon>
    </lineage>
</organism>
<keyword evidence="2" id="KW-1185">Reference proteome</keyword>
<evidence type="ECO:0000313" key="1">
    <source>
        <dbReference type="EMBL" id="VVE14431.1"/>
    </source>
</evidence>
<gene>
    <name evidence="1" type="ORF">PTE30175_02724</name>
</gene>
<name>A0A5E4VQD9_9BURK</name>